<proteinExistence type="predicted"/>
<accession>A0A523BC80</accession>
<feature type="coiled-coil region" evidence="1">
    <location>
        <begin position="35"/>
        <end position="72"/>
    </location>
</feature>
<name>A0A523BC80_9CREN</name>
<organism evidence="2 3">
    <name type="scientific">Thermoproteota archaeon</name>
    <dbReference type="NCBI Taxonomy" id="2056631"/>
    <lineage>
        <taxon>Archaea</taxon>
        <taxon>Thermoproteota</taxon>
    </lineage>
</organism>
<evidence type="ECO:0000313" key="3">
    <source>
        <dbReference type="Proteomes" id="UP000317265"/>
    </source>
</evidence>
<dbReference type="Proteomes" id="UP000317265">
    <property type="component" value="Unassembled WGS sequence"/>
</dbReference>
<reference evidence="2 3" key="1">
    <citation type="journal article" date="2019" name="Nat. Microbiol.">
        <title>Expanding anaerobic alkane metabolism in the domain of Archaea.</title>
        <authorList>
            <person name="Wang Y."/>
            <person name="Wegener G."/>
            <person name="Hou J."/>
            <person name="Wang F."/>
            <person name="Xiao X."/>
        </authorList>
    </citation>
    <scope>NUCLEOTIDE SEQUENCE [LARGE SCALE GENOMIC DNA]</scope>
    <source>
        <strain evidence="2">WYZ-LMO11</strain>
    </source>
</reference>
<keyword evidence="1" id="KW-0175">Coiled coil</keyword>
<gene>
    <name evidence="2" type="ORF">DSO09_04020</name>
</gene>
<sequence>MGYRWRIWSRYWYKGWWCPRHPWPPPWALTYPEPVLNPSEEYKLLEEEYKRLEDEIKEIKNRMDELKKIMEKK</sequence>
<evidence type="ECO:0008006" key="4">
    <source>
        <dbReference type="Google" id="ProtNLM"/>
    </source>
</evidence>
<evidence type="ECO:0000313" key="2">
    <source>
        <dbReference type="EMBL" id="TDA38547.1"/>
    </source>
</evidence>
<dbReference type="EMBL" id="QNVI01000049">
    <property type="protein sequence ID" value="TDA38547.1"/>
    <property type="molecule type" value="Genomic_DNA"/>
</dbReference>
<protein>
    <recommendedName>
        <fullName evidence="4">DUF5320 domain-containing protein</fullName>
    </recommendedName>
</protein>
<comment type="caution">
    <text evidence="2">The sequence shown here is derived from an EMBL/GenBank/DDBJ whole genome shotgun (WGS) entry which is preliminary data.</text>
</comment>
<evidence type="ECO:0000256" key="1">
    <source>
        <dbReference type="SAM" id="Coils"/>
    </source>
</evidence>
<dbReference type="AlphaFoldDB" id="A0A523BC80"/>